<keyword evidence="4" id="KW-0677">Repeat</keyword>
<dbReference type="InterPro" id="IPR018108">
    <property type="entry name" value="MCP_transmembrane"/>
</dbReference>
<gene>
    <name evidence="8" type="ORF">FNF27_08320</name>
</gene>
<dbReference type="PRINTS" id="PR00926">
    <property type="entry name" value="MITOCARRIER"/>
</dbReference>
<dbReference type="PROSITE" id="PS50920">
    <property type="entry name" value="SOLCAR"/>
    <property type="match status" value="3"/>
</dbReference>
<evidence type="ECO:0000256" key="4">
    <source>
        <dbReference type="ARBA" id="ARBA00022737"/>
    </source>
</evidence>
<comment type="similarity">
    <text evidence="7">Belongs to the mitochondrial carrier (TC 2.A.29) family.</text>
</comment>
<evidence type="ECO:0008006" key="10">
    <source>
        <dbReference type="Google" id="ProtNLM"/>
    </source>
</evidence>
<protein>
    <recommendedName>
        <fullName evidence="10">Mitochondrial carrier protein</fullName>
    </recommendedName>
</protein>
<feature type="repeat" description="Solcar" evidence="6">
    <location>
        <begin position="120"/>
        <end position="215"/>
    </location>
</feature>
<evidence type="ECO:0000256" key="3">
    <source>
        <dbReference type="ARBA" id="ARBA00022692"/>
    </source>
</evidence>
<dbReference type="InterPro" id="IPR002067">
    <property type="entry name" value="MCP"/>
</dbReference>
<evidence type="ECO:0000256" key="6">
    <source>
        <dbReference type="PROSITE-ProRule" id="PRU00282"/>
    </source>
</evidence>
<evidence type="ECO:0000256" key="7">
    <source>
        <dbReference type="RuleBase" id="RU000488"/>
    </source>
</evidence>
<accession>A0A5A8D2C0</accession>
<dbReference type="PANTHER" id="PTHR24089">
    <property type="entry name" value="SOLUTE CARRIER FAMILY 25"/>
    <property type="match status" value="1"/>
</dbReference>
<dbReference type="Pfam" id="PF00153">
    <property type="entry name" value="Mito_carr"/>
    <property type="match status" value="3"/>
</dbReference>
<sequence length="354" mass="37089">MAERRRQSADTTGQTVLRFLLGGVAGTVAKTVTAPLDLTKIRFQVSQSPVSVRLVLEHVVTTARRSGVGALWQGNGAAAIRVFPYAAVQLATNDLLTARLLRYRQDAAALSGATGSAATLTALDRVVAGAGAGVVSVLATYPLDLVRARMAVQPSRPSPEAVKRGLAYSGPAQALLQIGRAEGIAGLFRGAPATVVGIIPYSATSFGVFSSLKASLRRRTGREPTTLERMGCGALAGLLGQTAGYPLDVVRRRQQTGYFLREAEGVSSSSVNDWHQRVQLPAAGSALRAGTASPHQGMLSTLRSIVAAEGWRALWKGVSINWFKGPIAVATSFAVFDALKQAAGLADGDQASRR</sequence>
<dbReference type="Proteomes" id="UP000322899">
    <property type="component" value="Unassembled WGS sequence"/>
</dbReference>
<proteinExistence type="inferred from homology"/>
<comment type="caution">
    <text evidence="8">The sequence shown here is derived from an EMBL/GenBank/DDBJ whole genome shotgun (WGS) entry which is preliminary data.</text>
</comment>
<organism evidence="8 9">
    <name type="scientific">Cafeteria roenbergensis</name>
    <name type="common">Marine flagellate</name>
    <dbReference type="NCBI Taxonomy" id="33653"/>
    <lineage>
        <taxon>Eukaryota</taxon>
        <taxon>Sar</taxon>
        <taxon>Stramenopiles</taxon>
        <taxon>Bigyra</taxon>
        <taxon>Opalozoa</taxon>
        <taxon>Bicosoecida</taxon>
        <taxon>Cafeteriaceae</taxon>
        <taxon>Cafeteria</taxon>
    </lineage>
</organism>
<evidence type="ECO:0000313" key="8">
    <source>
        <dbReference type="EMBL" id="KAA0159268.1"/>
    </source>
</evidence>
<dbReference type="SUPFAM" id="SSF103506">
    <property type="entry name" value="Mitochondrial carrier"/>
    <property type="match status" value="1"/>
</dbReference>
<keyword evidence="3 6" id="KW-0812">Transmembrane</keyword>
<comment type="subcellular location">
    <subcellularLocation>
        <location evidence="1">Membrane</location>
        <topology evidence="1">Multi-pass membrane protein</topology>
    </subcellularLocation>
</comment>
<evidence type="ECO:0000256" key="5">
    <source>
        <dbReference type="ARBA" id="ARBA00023136"/>
    </source>
</evidence>
<dbReference type="AlphaFoldDB" id="A0A5A8D2C0"/>
<evidence type="ECO:0000256" key="1">
    <source>
        <dbReference type="ARBA" id="ARBA00004141"/>
    </source>
</evidence>
<dbReference type="EMBL" id="VLTO01000182">
    <property type="protein sequence ID" value="KAA0159268.1"/>
    <property type="molecule type" value="Genomic_DNA"/>
</dbReference>
<keyword evidence="5 6" id="KW-0472">Membrane</keyword>
<feature type="repeat" description="Solcar" evidence="6">
    <location>
        <begin position="224"/>
        <end position="342"/>
    </location>
</feature>
<evidence type="ECO:0000313" key="9">
    <source>
        <dbReference type="Proteomes" id="UP000322899"/>
    </source>
</evidence>
<keyword evidence="2 7" id="KW-0813">Transport</keyword>
<dbReference type="InterPro" id="IPR023395">
    <property type="entry name" value="MCP_dom_sf"/>
</dbReference>
<feature type="repeat" description="Solcar" evidence="6">
    <location>
        <begin position="13"/>
        <end position="99"/>
    </location>
</feature>
<dbReference type="OrthoDB" id="270584at2759"/>
<reference evidence="8 9" key="1">
    <citation type="submission" date="2019-07" db="EMBL/GenBank/DDBJ databases">
        <title>Genomes of Cafeteria roenbergensis.</title>
        <authorList>
            <person name="Fischer M.G."/>
            <person name="Hackl T."/>
            <person name="Roman M."/>
        </authorList>
    </citation>
    <scope>NUCLEOTIDE SEQUENCE [LARGE SCALE GENOMIC DNA]</scope>
    <source>
        <strain evidence="8 9">E4-10P</strain>
    </source>
</reference>
<evidence type="ECO:0000256" key="2">
    <source>
        <dbReference type="ARBA" id="ARBA00022448"/>
    </source>
</evidence>
<dbReference type="GO" id="GO:0016020">
    <property type="term" value="C:membrane"/>
    <property type="evidence" value="ECO:0007669"/>
    <property type="project" value="UniProtKB-SubCell"/>
</dbReference>
<dbReference type="Gene3D" id="1.50.40.10">
    <property type="entry name" value="Mitochondrial carrier domain"/>
    <property type="match status" value="1"/>
</dbReference>
<dbReference type="GO" id="GO:0055085">
    <property type="term" value="P:transmembrane transport"/>
    <property type="evidence" value="ECO:0007669"/>
    <property type="project" value="InterPro"/>
</dbReference>
<name>A0A5A8D2C0_CAFRO</name>